<feature type="signal peptide" evidence="1">
    <location>
        <begin position="1"/>
        <end position="22"/>
    </location>
</feature>
<organism evidence="3 4">
    <name type="scientific">Prymnesium parvum</name>
    <name type="common">Toxic golden alga</name>
    <dbReference type="NCBI Taxonomy" id="97485"/>
    <lineage>
        <taxon>Eukaryota</taxon>
        <taxon>Haptista</taxon>
        <taxon>Haptophyta</taxon>
        <taxon>Prymnesiophyceae</taxon>
        <taxon>Prymnesiales</taxon>
        <taxon>Prymnesiaceae</taxon>
        <taxon>Prymnesium</taxon>
    </lineage>
</organism>
<feature type="chain" id="PRO_5044274106" description="ABM domain-containing protein" evidence="1">
    <location>
        <begin position="23"/>
        <end position="142"/>
    </location>
</feature>
<dbReference type="AlphaFoldDB" id="A0AB34J6Z7"/>
<dbReference type="InterPro" id="IPR050744">
    <property type="entry name" value="AI-2_Isomerase_LsrG"/>
</dbReference>
<dbReference type="EMBL" id="JBGBPQ010000012">
    <property type="protein sequence ID" value="KAL1514491.1"/>
    <property type="molecule type" value="Genomic_DNA"/>
</dbReference>
<protein>
    <recommendedName>
        <fullName evidence="2">ABM domain-containing protein</fullName>
    </recommendedName>
</protein>
<sequence length="142" mass="15405">MATGGMMGVLLCTLAIAQGLRGASVTRRATTRLRGGELSMSAVAVIVDVTIKPEARDEFLKVMEIDAVGSRKEEGCLRFDVLCDQTDPNRFFFYEVYKNADAIATHKEQPHFKAWSDFKAGGGVVSSVSAKTEFPFDAAYSG</sequence>
<evidence type="ECO:0000259" key="2">
    <source>
        <dbReference type="PROSITE" id="PS51725"/>
    </source>
</evidence>
<name>A0AB34J6Z7_PRYPA</name>
<dbReference type="GO" id="GO:0016491">
    <property type="term" value="F:oxidoreductase activity"/>
    <property type="evidence" value="ECO:0007669"/>
    <property type="project" value="TreeGrafter"/>
</dbReference>
<proteinExistence type="predicted"/>
<dbReference type="PANTHER" id="PTHR33336:SF1">
    <property type="entry name" value="(4S)-4-HYDROXY-5-PHOSPHONOOXYPENTANE-2,3-DIONE ISOMERASE"/>
    <property type="match status" value="1"/>
</dbReference>
<gene>
    <name evidence="3" type="ORF">AB1Y20_003590</name>
</gene>
<dbReference type="GO" id="GO:0005829">
    <property type="term" value="C:cytosol"/>
    <property type="evidence" value="ECO:0007669"/>
    <property type="project" value="TreeGrafter"/>
</dbReference>
<accession>A0AB34J6Z7</accession>
<dbReference type="Proteomes" id="UP001515480">
    <property type="component" value="Unassembled WGS sequence"/>
</dbReference>
<evidence type="ECO:0000313" key="3">
    <source>
        <dbReference type="EMBL" id="KAL1514491.1"/>
    </source>
</evidence>
<dbReference type="InterPro" id="IPR007138">
    <property type="entry name" value="ABM_dom"/>
</dbReference>
<dbReference type="InterPro" id="IPR011008">
    <property type="entry name" value="Dimeric_a/b-barrel"/>
</dbReference>
<dbReference type="PROSITE" id="PS51725">
    <property type="entry name" value="ABM"/>
    <property type="match status" value="1"/>
</dbReference>
<feature type="domain" description="ABM" evidence="2">
    <location>
        <begin position="43"/>
        <end position="134"/>
    </location>
</feature>
<comment type="caution">
    <text evidence="3">The sequence shown here is derived from an EMBL/GenBank/DDBJ whole genome shotgun (WGS) entry which is preliminary data.</text>
</comment>
<keyword evidence="4" id="KW-1185">Reference proteome</keyword>
<dbReference type="Gene3D" id="3.30.70.100">
    <property type="match status" value="1"/>
</dbReference>
<dbReference type="SUPFAM" id="SSF54909">
    <property type="entry name" value="Dimeric alpha+beta barrel"/>
    <property type="match status" value="1"/>
</dbReference>
<keyword evidence="1" id="KW-0732">Signal</keyword>
<evidence type="ECO:0000256" key="1">
    <source>
        <dbReference type="SAM" id="SignalP"/>
    </source>
</evidence>
<reference evidence="3 4" key="1">
    <citation type="journal article" date="2024" name="Science">
        <title>Giant polyketide synthase enzymes in the biosynthesis of giant marine polyether toxins.</title>
        <authorList>
            <person name="Fallon T.R."/>
            <person name="Shende V.V."/>
            <person name="Wierzbicki I.H."/>
            <person name="Pendleton A.L."/>
            <person name="Watervoot N.F."/>
            <person name="Auber R.P."/>
            <person name="Gonzalez D.J."/>
            <person name="Wisecaver J.H."/>
            <person name="Moore B.S."/>
        </authorList>
    </citation>
    <scope>NUCLEOTIDE SEQUENCE [LARGE SCALE GENOMIC DNA]</scope>
    <source>
        <strain evidence="3 4">12B1</strain>
    </source>
</reference>
<dbReference type="PANTHER" id="PTHR33336">
    <property type="entry name" value="QUINOL MONOOXYGENASE YGIN-RELATED"/>
    <property type="match status" value="1"/>
</dbReference>
<evidence type="ECO:0000313" key="4">
    <source>
        <dbReference type="Proteomes" id="UP001515480"/>
    </source>
</evidence>
<dbReference type="Pfam" id="PF03992">
    <property type="entry name" value="ABM"/>
    <property type="match status" value="1"/>
</dbReference>